<evidence type="ECO:0000259" key="4">
    <source>
        <dbReference type="SMART" id="SM00922"/>
    </source>
</evidence>
<keyword evidence="6" id="KW-1185">Reference proteome</keyword>
<reference evidence="5 6" key="1">
    <citation type="submission" date="2020-01" db="EMBL/GenBank/DDBJ databases">
        <title>Natronorubrum sp. JWXQ-INN 674 isolated from Inner Mongolia Autonomous Region of China.</title>
        <authorList>
            <person name="Xue Q."/>
        </authorList>
    </citation>
    <scope>NUCLEOTIDE SEQUENCE [LARGE SCALE GENOMIC DNA]</scope>
    <source>
        <strain evidence="5 6">JWXQ-INN-674</strain>
    </source>
</reference>
<organism evidence="5 6">
    <name type="scientific">Natronorubrum halalkaliphilum</name>
    <dbReference type="NCBI Taxonomy" id="2691917"/>
    <lineage>
        <taxon>Archaea</taxon>
        <taxon>Methanobacteriati</taxon>
        <taxon>Methanobacteriota</taxon>
        <taxon>Stenosarchaea group</taxon>
        <taxon>Halobacteria</taxon>
        <taxon>Halobacteriales</taxon>
        <taxon>Natrialbaceae</taxon>
        <taxon>Natronorubrum</taxon>
    </lineage>
</organism>
<evidence type="ECO:0000313" key="5">
    <source>
        <dbReference type="EMBL" id="MXV60500.1"/>
    </source>
</evidence>
<dbReference type="SFLD" id="SFLDS00001">
    <property type="entry name" value="Enolase"/>
    <property type="match status" value="1"/>
</dbReference>
<dbReference type="CDD" id="cd03316">
    <property type="entry name" value="MR_like"/>
    <property type="match status" value="1"/>
</dbReference>
<dbReference type="SUPFAM" id="SSF51604">
    <property type="entry name" value="Enolase C-terminal domain-like"/>
    <property type="match status" value="1"/>
</dbReference>
<dbReference type="SFLD" id="SFLDG00179">
    <property type="entry name" value="mandelate_racemase"/>
    <property type="match status" value="1"/>
</dbReference>
<dbReference type="AlphaFoldDB" id="A0A6B0VG88"/>
<gene>
    <name evidence="5" type="ORF">GS429_00120</name>
</gene>
<feature type="domain" description="Mandelate racemase/muconate lactonizing enzyme C-terminal" evidence="4">
    <location>
        <begin position="133"/>
        <end position="231"/>
    </location>
</feature>
<dbReference type="EC" id="4.2.1.40" evidence="3"/>
<proteinExistence type="predicted"/>
<comment type="pathway">
    <text evidence="2">Carbohydrate acid metabolism; D-glucarate degradation; 2,5-dioxopentanoate from D-glucarate: step 1/2.</text>
</comment>
<dbReference type="GO" id="GO:0008872">
    <property type="term" value="F:glucarate dehydratase activity"/>
    <property type="evidence" value="ECO:0007669"/>
    <property type="project" value="UniProtKB-EC"/>
</dbReference>
<dbReference type="Proteomes" id="UP000434101">
    <property type="component" value="Unassembled WGS sequence"/>
</dbReference>
<dbReference type="SMART" id="SM00922">
    <property type="entry name" value="MR_MLE"/>
    <property type="match status" value="1"/>
</dbReference>
<comment type="caution">
    <text evidence="5">The sequence shown here is derived from an EMBL/GenBank/DDBJ whole genome shotgun (WGS) entry which is preliminary data.</text>
</comment>
<comment type="catalytic activity">
    <reaction evidence="1">
        <text>D-glucarate = 5-dehydro-4-deoxy-D-glucarate + H2O</text>
        <dbReference type="Rhea" id="RHEA:14573"/>
        <dbReference type="ChEBI" id="CHEBI:15377"/>
        <dbReference type="ChEBI" id="CHEBI:30612"/>
        <dbReference type="ChEBI" id="CHEBI:42819"/>
        <dbReference type="EC" id="4.2.1.40"/>
    </reaction>
</comment>
<dbReference type="Pfam" id="PF02746">
    <property type="entry name" value="MR_MLE_N"/>
    <property type="match status" value="1"/>
</dbReference>
<dbReference type="InterPro" id="IPR036849">
    <property type="entry name" value="Enolase-like_C_sf"/>
</dbReference>
<protein>
    <recommendedName>
        <fullName evidence="3">glucarate dehydratase</fullName>
        <ecNumber evidence="3">4.2.1.40</ecNumber>
    </recommendedName>
</protein>
<dbReference type="Gene3D" id="3.30.390.10">
    <property type="entry name" value="Enolase-like, N-terminal domain"/>
    <property type="match status" value="1"/>
</dbReference>
<dbReference type="InterPro" id="IPR029017">
    <property type="entry name" value="Enolase-like_N"/>
</dbReference>
<dbReference type="InterPro" id="IPR013341">
    <property type="entry name" value="Mandelate_racemase_N_dom"/>
</dbReference>
<accession>A0A6B0VG88</accession>
<dbReference type="PANTHER" id="PTHR48080">
    <property type="entry name" value="D-GALACTONATE DEHYDRATASE-RELATED"/>
    <property type="match status" value="1"/>
</dbReference>
<sequence length="366" mass="39941">MPVAPLEEGGLAPYSSNHDEVETVGRTLVRVETDDGITGWGEMLTAMQSPSVTKAVIDDVIAPELIGRDLDEIRDFVASFYYPYVKTRPFLGAVETALWDALGKRRGASVSELLGGGLRETVDVAYCLGMLSEDESRRYAARALEQGFDVLKTKAGPDWKADVDRIRAMHDETDGELEFRLDPNQGWTVDEAVRAGAALEDAGIYLQYLEQPCRIDSYGTYERLRQRLRQPIAANEDTYFPRNLYYLCERSAVDVAGVDLVPAGGLLGVREQIAVAEAAGISVTHHNGFDLGIKQAAVLHLYASTPALTLAPDSVYYGWADHVLEDPLEVENGAIRVPDGPGLGVSVDEAAVERYRVESGRDASGC</sequence>
<dbReference type="PANTHER" id="PTHR48080:SF4">
    <property type="entry name" value="GLUCARATE DEHYDRATASE"/>
    <property type="match status" value="1"/>
</dbReference>
<evidence type="ECO:0000256" key="1">
    <source>
        <dbReference type="ARBA" id="ARBA00001426"/>
    </source>
</evidence>
<dbReference type="InterPro" id="IPR034593">
    <property type="entry name" value="DgoD-like"/>
</dbReference>
<dbReference type="Gene3D" id="3.20.20.120">
    <property type="entry name" value="Enolase-like C-terminal domain"/>
    <property type="match status" value="1"/>
</dbReference>
<evidence type="ECO:0000256" key="2">
    <source>
        <dbReference type="ARBA" id="ARBA00005183"/>
    </source>
</evidence>
<dbReference type="EMBL" id="WUYX01000002">
    <property type="protein sequence ID" value="MXV60500.1"/>
    <property type="molecule type" value="Genomic_DNA"/>
</dbReference>
<dbReference type="SUPFAM" id="SSF54826">
    <property type="entry name" value="Enolase N-terminal domain-like"/>
    <property type="match status" value="1"/>
</dbReference>
<evidence type="ECO:0000256" key="3">
    <source>
        <dbReference type="ARBA" id="ARBA00011973"/>
    </source>
</evidence>
<dbReference type="InterPro" id="IPR029065">
    <property type="entry name" value="Enolase_C-like"/>
</dbReference>
<evidence type="ECO:0000313" key="6">
    <source>
        <dbReference type="Proteomes" id="UP000434101"/>
    </source>
</evidence>
<dbReference type="InterPro" id="IPR013342">
    <property type="entry name" value="Mandelate_racemase_C"/>
</dbReference>
<dbReference type="Pfam" id="PF13378">
    <property type="entry name" value="MR_MLE_C"/>
    <property type="match status" value="1"/>
</dbReference>
<name>A0A6B0VG88_9EURY</name>